<feature type="transmembrane region" description="Helical" evidence="2">
    <location>
        <begin position="29"/>
        <end position="48"/>
    </location>
</feature>
<protein>
    <submittedName>
        <fullName evidence="3">Uncharacterized protein</fullName>
    </submittedName>
</protein>
<comment type="caution">
    <text evidence="3">The sequence shown here is derived from an EMBL/GenBank/DDBJ whole genome shotgun (WGS) entry which is preliminary data.</text>
</comment>
<gene>
    <name evidence="3" type="ORF">NDU88_003468</name>
</gene>
<keyword evidence="2" id="KW-0472">Membrane</keyword>
<organism evidence="3 4">
    <name type="scientific">Pleurodeles waltl</name>
    <name type="common">Iberian ribbed newt</name>
    <dbReference type="NCBI Taxonomy" id="8319"/>
    <lineage>
        <taxon>Eukaryota</taxon>
        <taxon>Metazoa</taxon>
        <taxon>Chordata</taxon>
        <taxon>Craniata</taxon>
        <taxon>Vertebrata</taxon>
        <taxon>Euteleostomi</taxon>
        <taxon>Amphibia</taxon>
        <taxon>Batrachia</taxon>
        <taxon>Caudata</taxon>
        <taxon>Salamandroidea</taxon>
        <taxon>Salamandridae</taxon>
        <taxon>Pleurodelinae</taxon>
        <taxon>Pleurodeles</taxon>
    </lineage>
</organism>
<evidence type="ECO:0000313" key="4">
    <source>
        <dbReference type="Proteomes" id="UP001066276"/>
    </source>
</evidence>
<keyword evidence="2" id="KW-0812">Transmembrane</keyword>
<evidence type="ECO:0000256" key="1">
    <source>
        <dbReference type="SAM" id="MobiDB-lite"/>
    </source>
</evidence>
<name>A0AAV7VHE9_PLEWA</name>
<keyword evidence="2" id="KW-1133">Transmembrane helix</keyword>
<dbReference type="AlphaFoldDB" id="A0AAV7VHE9"/>
<dbReference type="EMBL" id="JANPWB010000003">
    <property type="protein sequence ID" value="KAJ1199635.1"/>
    <property type="molecule type" value="Genomic_DNA"/>
</dbReference>
<proteinExistence type="predicted"/>
<reference evidence="3" key="1">
    <citation type="journal article" date="2022" name="bioRxiv">
        <title>Sequencing and chromosome-scale assembly of the giantPleurodeles waltlgenome.</title>
        <authorList>
            <person name="Brown T."/>
            <person name="Elewa A."/>
            <person name="Iarovenko S."/>
            <person name="Subramanian E."/>
            <person name="Araus A.J."/>
            <person name="Petzold A."/>
            <person name="Susuki M."/>
            <person name="Suzuki K.-i.T."/>
            <person name="Hayashi T."/>
            <person name="Toyoda A."/>
            <person name="Oliveira C."/>
            <person name="Osipova E."/>
            <person name="Leigh N.D."/>
            <person name="Simon A."/>
            <person name="Yun M.H."/>
        </authorList>
    </citation>
    <scope>NUCLEOTIDE SEQUENCE</scope>
    <source>
        <strain evidence="3">20211129_DDA</strain>
        <tissue evidence="3">Liver</tissue>
    </source>
</reference>
<sequence length="133" mass="14602">MRNPYHGPTRLQLGVFVRLLDQRQDIHRFSWLLLLLTMVSGVFADGYLAHRIRQVPRALQSGGSARTQPPHVGRPLGSKCGPRLLGAAAPDERRGRRPLPASGGPMQPKAHAGTAAKARQHRSPVRFIAPALR</sequence>
<feature type="region of interest" description="Disordered" evidence="1">
    <location>
        <begin position="59"/>
        <end position="133"/>
    </location>
</feature>
<evidence type="ECO:0000256" key="2">
    <source>
        <dbReference type="SAM" id="Phobius"/>
    </source>
</evidence>
<evidence type="ECO:0000313" key="3">
    <source>
        <dbReference type="EMBL" id="KAJ1199635.1"/>
    </source>
</evidence>
<keyword evidence="4" id="KW-1185">Reference proteome</keyword>
<dbReference type="Proteomes" id="UP001066276">
    <property type="component" value="Chromosome 2_1"/>
</dbReference>
<accession>A0AAV7VHE9</accession>